<keyword evidence="4" id="KW-1185">Reference proteome</keyword>
<evidence type="ECO:0000313" key="5">
    <source>
        <dbReference type="Proteomes" id="UP000225433"/>
    </source>
</evidence>
<dbReference type="Gene3D" id="2.160.20.10">
    <property type="entry name" value="Single-stranded right-handed beta-helix, Pectin lyase-like"/>
    <property type="match status" value="1"/>
</dbReference>
<reference evidence="3 5" key="2">
    <citation type="journal article" date="2017" name="Nat. Microbiol.">
        <title>Natural product diversity associated with the nematode symbionts Photorhabdus and Xenorhabdus.</title>
        <authorList>
            <person name="Tobias N.J."/>
            <person name="Wolff H."/>
            <person name="Djahanschiri B."/>
            <person name="Grundmann F."/>
            <person name="Kronenwerth M."/>
            <person name="Shi Y.M."/>
            <person name="Simonyi S."/>
            <person name="Grun P."/>
            <person name="Shapiro-Ilan D."/>
            <person name="Pidot S.J."/>
            <person name="Stinear T.P."/>
            <person name="Ebersberger I."/>
            <person name="Bode H.B."/>
        </authorList>
    </citation>
    <scope>NUCLEOTIDE SEQUENCE [LARGE SCALE GENOMIC DNA]</scope>
    <source>
        <strain evidence="3 5">DSM 17903</strain>
    </source>
</reference>
<dbReference type="Proteomes" id="UP000225433">
    <property type="component" value="Unassembled WGS sequence"/>
</dbReference>
<protein>
    <submittedName>
        <fullName evidence="3">Uncharacterized protein</fullName>
    </submittedName>
</protein>
<dbReference type="InterPro" id="IPR006626">
    <property type="entry name" value="PbH1"/>
</dbReference>
<evidence type="ECO:0000313" key="1">
    <source>
        <dbReference type="EMBL" id="AOM41310.1"/>
    </source>
</evidence>
<reference evidence="1 4" key="1">
    <citation type="submission" date="2016-06" db="EMBL/GenBank/DDBJ databases">
        <title>Bacterial characters and pathogenicity of Xenorhabdus hominickii from an entomopathogenic nematode, Steinernema monticolum.</title>
        <authorList>
            <person name="Park Y."/>
            <person name="Kim Y."/>
        </authorList>
    </citation>
    <scope>NUCLEOTIDE SEQUENCE [LARGE SCALE GENOMIC DNA]</scope>
    <source>
        <strain evidence="1 4">ANU1</strain>
    </source>
</reference>
<gene>
    <name evidence="1" type="ORF">A9255_12370</name>
    <name evidence="3" type="ORF">Xhom_00162</name>
    <name evidence="2" type="ORF">Xhom_02173</name>
</gene>
<dbReference type="EMBL" id="CP016176">
    <property type="protein sequence ID" value="AOM41310.1"/>
    <property type="molecule type" value="Genomic_DNA"/>
</dbReference>
<name>A0A2G0QDA9_XENHO</name>
<dbReference type="InterPro" id="IPR012334">
    <property type="entry name" value="Pectin_lyas_fold"/>
</dbReference>
<dbReference type="KEGG" id="xho:A9255_12370"/>
<evidence type="ECO:0000313" key="3">
    <source>
        <dbReference type="EMBL" id="PHM57200.1"/>
    </source>
</evidence>
<sequence>MSEMIHSSLLPSQSFNSIRVISAKEFGIESGVCNRKLLQDLQDRSELLRIPIDFSGIREICFDGYISIGDWFHWRSSGRFDTTIKPVSLTRATVGSNGYGIYAWFTRKDPEQNLTYAMLEDIGMDGQYQGGYEIKVESLIRGFCWHADRDSVLTDITALRCHFKNMPHEAWEGYTTNGGTIDGIRYLYCSSEGEDPEKTSVGFNAFKCMNGSIDSPSEYGIYTIRNIVSRGNTARGHRTLTDLKRGCEKWSISLCNTYDMNDCHHSTDGSRDGIFSDNIGEQTGKSYRNKNFLEIQGENITVTSSIFKGAPDDKRAGVAGILITNYQYPSLPGSNESKNIHISNCQVNNIDNGAIRIINASNVKVNGLSINNCKNGVSFERNLGMNKPLFNTIEDIVTHDSDTGLIVSTDYPLLINTPPINGKMACKINNGTIIYRFKKPYFCNYPPSIENSDILLKNIGGTSSDDRPIGIPYAIELDDSEPLSVREYSAALIPVLEDDIIYFSCHVKELSSPESSFLIREYIDNEIKYSEFIRTGARNDWNEFFVIYHPSVQGVNKIEILLCPATDDLGNTSLQGKTLFSKMIISKRPI</sequence>
<proteinExistence type="predicted"/>
<dbReference type="EMBL" id="NJAI01000001">
    <property type="protein sequence ID" value="PHM57200.1"/>
    <property type="molecule type" value="Genomic_DNA"/>
</dbReference>
<evidence type="ECO:0000313" key="2">
    <source>
        <dbReference type="EMBL" id="PHM55435.1"/>
    </source>
</evidence>
<dbReference type="OrthoDB" id="9802846at2"/>
<evidence type="ECO:0000313" key="4">
    <source>
        <dbReference type="Proteomes" id="UP000094600"/>
    </source>
</evidence>
<dbReference type="EMBL" id="NJAI01000003">
    <property type="protein sequence ID" value="PHM55435.1"/>
    <property type="molecule type" value="Genomic_DNA"/>
</dbReference>
<dbReference type="Proteomes" id="UP000094600">
    <property type="component" value="Chromosome"/>
</dbReference>
<dbReference type="SMART" id="SM00710">
    <property type="entry name" value="PbH1"/>
    <property type="match status" value="4"/>
</dbReference>
<dbReference type="RefSeq" id="WP_069316990.1">
    <property type="nucleotide sequence ID" value="NZ_CAWNQJ010000001.1"/>
</dbReference>
<dbReference type="AlphaFoldDB" id="A0A2G0QDA9"/>
<accession>A0A2G0QDA9</accession>
<organism evidence="3 5">
    <name type="scientific">Xenorhabdus hominickii</name>
    <dbReference type="NCBI Taxonomy" id="351679"/>
    <lineage>
        <taxon>Bacteria</taxon>
        <taxon>Pseudomonadati</taxon>
        <taxon>Pseudomonadota</taxon>
        <taxon>Gammaproteobacteria</taxon>
        <taxon>Enterobacterales</taxon>
        <taxon>Morganellaceae</taxon>
        <taxon>Xenorhabdus</taxon>
    </lineage>
</organism>